<evidence type="ECO:0000256" key="8">
    <source>
        <dbReference type="ARBA" id="ARBA00023239"/>
    </source>
</evidence>
<name>A0A3A3FPF7_9BURK</name>
<dbReference type="FunFam" id="3.20.20.70:FF:000111">
    <property type="entry name" value="Fructose-1,6-bisphosphate aldolase"/>
    <property type="match status" value="1"/>
</dbReference>
<keyword evidence="5 11" id="KW-0479">Metal-binding</keyword>
<gene>
    <name evidence="13" type="ORF">D3871_04685</name>
</gene>
<comment type="cofactor">
    <cofactor evidence="11">
        <name>Zn(2+)</name>
        <dbReference type="ChEBI" id="CHEBI:29105"/>
    </cofactor>
    <text evidence="11">Binds 2 Zn(2+) ions per subunit. One is catalytic and the other provides a structural contribution.</text>
</comment>
<feature type="binding site" evidence="10">
    <location>
        <begin position="233"/>
        <end position="235"/>
    </location>
    <ligand>
        <name>dihydroxyacetone phosphate</name>
        <dbReference type="ChEBI" id="CHEBI:57642"/>
    </ligand>
</feature>
<comment type="function">
    <text evidence="2 12">Catalyzes the aldol condensation of dihydroxyacetone phosphate (DHAP or glycerone-phosphate) with glyceraldehyde 3-phosphate (G3P) to form fructose 1,6-bisphosphate (FBP) in gluconeogenesis and the reverse reaction in glycolysis.</text>
</comment>
<dbReference type="InterPro" id="IPR000771">
    <property type="entry name" value="FBA_II"/>
</dbReference>
<dbReference type="InterPro" id="IPR013785">
    <property type="entry name" value="Aldolase_TIM"/>
</dbReference>
<feature type="binding site" evidence="11">
    <location>
        <position position="198"/>
    </location>
    <ligand>
        <name>Zn(2+)</name>
        <dbReference type="ChEBI" id="CHEBI:29105"/>
        <label>1</label>
        <note>catalytic</note>
    </ligand>
</feature>
<dbReference type="Proteomes" id="UP000265955">
    <property type="component" value="Unassembled WGS sequence"/>
</dbReference>
<dbReference type="InterPro" id="IPR050246">
    <property type="entry name" value="Class_II_FBP_aldolase"/>
</dbReference>
<dbReference type="InterPro" id="IPR006412">
    <property type="entry name" value="Fruct_bisP_Calv"/>
</dbReference>
<dbReference type="NCBIfam" id="TIGR01521">
    <property type="entry name" value="FruBisAldo_II_B"/>
    <property type="match status" value="1"/>
</dbReference>
<dbReference type="RefSeq" id="WP_119767841.1">
    <property type="nucleotide sequence ID" value="NZ_QYUO01000001.1"/>
</dbReference>
<feature type="binding site" evidence="10">
    <location>
        <begin position="275"/>
        <end position="278"/>
    </location>
    <ligand>
        <name>dihydroxyacetone phosphate</name>
        <dbReference type="ChEBI" id="CHEBI:57642"/>
    </ligand>
</feature>
<keyword evidence="8 12" id="KW-0456">Lyase</keyword>
<dbReference type="EC" id="4.1.2.13" evidence="12"/>
<evidence type="ECO:0000256" key="2">
    <source>
        <dbReference type="ARBA" id="ARBA00002181"/>
    </source>
</evidence>
<feature type="binding site" evidence="11">
    <location>
        <position position="84"/>
    </location>
    <ligand>
        <name>Zn(2+)</name>
        <dbReference type="ChEBI" id="CHEBI:29105"/>
        <label>1</label>
        <note>catalytic</note>
    </ligand>
</feature>
<dbReference type="UniPathway" id="UPA00109">
    <property type="reaction ID" value="UER00183"/>
</dbReference>
<keyword evidence="7 12" id="KW-0324">Glycolysis</keyword>
<evidence type="ECO:0000256" key="11">
    <source>
        <dbReference type="PIRSR" id="PIRSR001359-3"/>
    </source>
</evidence>
<dbReference type="PIRSF" id="PIRSF001359">
    <property type="entry name" value="F_bP_aldolase_II"/>
    <property type="match status" value="1"/>
</dbReference>
<keyword evidence="14" id="KW-1185">Reference proteome</keyword>
<dbReference type="PROSITE" id="PS00806">
    <property type="entry name" value="ALDOLASE_CLASS_II_2"/>
    <property type="match status" value="1"/>
</dbReference>
<evidence type="ECO:0000256" key="1">
    <source>
        <dbReference type="ARBA" id="ARBA00000441"/>
    </source>
</evidence>
<evidence type="ECO:0000256" key="9">
    <source>
        <dbReference type="PIRSR" id="PIRSR001359-1"/>
    </source>
</evidence>
<dbReference type="PANTHER" id="PTHR30304:SF0">
    <property type="entry name" value="D-TAGATOSE-1,6-BISPHOSPHATE ALDOLASE SUBUNIT GATY-RELATED"/>
    <property type="match status" value="1"/>
</dbReference>
<feature type="binding site" evidence="11">
    <location>
        <position position="105"/>
    </location>
    <ligand>
        <name>Zn(2+)</name>
        <dbReference type="ChEBI" id="CHEBI:29105"/>
        <label>2</label>
    </ligand>
</feature>
<proteinExistence type="inferred from homology"/>
<comment type="cofactor">
    <cofactor evidence="12">
        <name>Zn(2+)</name>
        <dbReference type="ChEBI" id="CHEBI:29105"/>
    </cofactor>
    <text evidence="12">One is catalytic and the other provides a structural contribution.</text>
</comment>
<feature type="binding site" evidence="10">
    <location>
        <position position="199"/>
    </location>
    <ligand>
        <name>dihydroxyacetone phosphate</name>
        <dbReference type="ChEBI" id="CHEBI:57642"/>
    </ligand>
</feature>
<dbReference type="GO" id="GO:0008270">
    <property type="term" value="F:zinc ion binding"/>
    <property type="evidence" value="ECO:0007669"/>
    <property type="project" value="InterPro"/>
</dbReference>
<evidence type="ECO:0000256" key="5">
    <source>
        <dbReference type="ARBA" id="ARBA00022723"/>
    </source>
</evidence>
<evidence type="ECO:0000256" key="6">
    <source>
        <dbReference type="ARBA" id="ARBA00022833"/>
    </source>
</evidence>
<reference evidence="14" key="1">
    <citation type="submission" date="2018-09" db="EMBL/GenBank/DDBJ databases">
        <authorList>
            <person name="Zhu H."/>
        </authorList>
    </citation>
    <scope>NUCLEOTIDE SEQUENCE [LARGE SCALE GENOMIC DNA]</scope>
    <source>
        <strain evidence="14">K1R23-30</strain>
    </source>
</reference>
<comment type="catalytic activity">
    <reaction evidence="1 12">
        <text>beta-D-fructose 1,6-bisphosphate = D-glyceraldehyde 3-phosphate + dihydroxyacetone phosphate</text>
        <dbReference type="Rhea" id="RHEA:14729"/>
        <dbReference type="ChEBI" id="CHEBI:32966"/>
        <dbReference type="ChEBI" id="CHEBI:57642"/>
        <dbReference type="ChEBI" id="CHEBI:59776"/>
        <dbReference type="EC" id="4.1.2.13"/>
    </reaction>
</comment>
<dbReference type="GO" id="GO:0004332">
    <property type="term" value="F:fructose-bisphosphate aldolase activity"/>
    <property type="evidence" value="ECO:0007669"/>
    <property type="project" value="UniProtKB-EC"/>
</dbReference>
<dbReference type="AlphaFoldDB" id="A0A3A3FPF7"/>
<dbReference type="NCBIfam" id="TIGR00167">
    <property type="entry name" value="cbbA"/>
    <property type="match status" value="1"/>
</dbReference>
<dbReference type="Gene3D" id="3.20.20.70">
    <property type="entry name" value="Aldolase class I"/>
    <property type="match status" value="1"/>
</dbReference>
<evidence type="ECO:0000256" key="10">
    <source>
        <dbReference type="PIRSR" id="PIRSR001359-2"/>
    </source>
</evidence>
<organism evidence="13 14">
    <name type="scientific">Noviherbaspirillum saxi</name>
    <dbReference type="NCBI Taxonomy" id="2320863"/>
    <lineage>
        <taxon>Bacteria</taxon>
        <taxon>Pseudomonadati</taxon>
        <taxon>Pseudomonadota</taxon>
        <taxon>Betaproteobacteria</taxon>
        <taxon>Burkholderiales</taxon>
        <taxon>Oxalobacteraceae</taxon>
        <taxon>Noviherbaspirillum</taxon>
    </lineage>
</organism>
<keyword evidence="6 11" id="KW-0862">Zinc</keyword>
<dbReference type="CDD" id="cd00947">
    <property type="entry name" value="TBP_aldolase_IIB"/>
    <property type="match status" value="1"/>
</dbReference>
<feature type="active site" description="Proton donor" evidence="9">
    <location>
        <position position="83"/>
    </location>
</feature>
<protein>
    <recommendedName>
        <fullName evidence="12">Fructose-1,6-bisphosphate aldolase</fullName>
        <shortName evidence="12">FBP aldolase</shortName>
        <ecNumber evidence="12">4.1.2.13</ecNumber>
    </recommendedName>
</protein>
<dbReference type="PROSITE" id="PS00602">
    <property type="entry name" value="ALDOLASE_CLASS_II_1"/>
    <property type="match status" value="1"/>
</dbReference>
<comment type="pathway">
    <text evidence="3 12">Carbohydrate degradation; glycolysis; D-glyceraldehyde 3-phosphate and glycerone phosphate from D-glucose: step 4/4.</text>
</comment>
<evidence type="ECO:0000313" key="14">
    <source>
        <dbReference type="Proteomes" id="UP000265955"/>
    </source>
</evidence>
<accession>A0A3A3FPF7</accession>
<dbReference type="EMBL" id="QYUO01000001">
    <property type="protein sequence ID" value="RJF97896.1"/>
    <property type="molecule type" value="Genomic_DNA"/>
</dbReference>
<comment type="caution">
    <text evidence="13">The sequence shown here is derived from an EMBL/GenBank/DDBJ whole genome shotgun (WGS) entry which is preliminary data.</text>
</comment>
<feature type="binding site" evidence="11">
    <location>
        <position position="232"/>
    </location>
    <ligand>
        <name>Zn(2+)</name>
        <dbReference type="ChEBI" id="CHEBI:29105"/>
        <label>1</label>
        <note>catalytic</note>
    </ligand>
</feature>
<evidence type="ECO:0000313" key="13">
    <source>
        <dbReference type="EMBL" id="RJF97896.1"/>
    </source>
</evidence>
<evidence type="ECO:0000256" key="4">
    <source>
        <dbReference type="ARBA" id="ARBA00005812"/>
    </source>
</evidence>
<dbReference type="Pfam" id="PF01116">
    <property type="entry name" value="F_bP_aldolase"/>
    <property type="match status" value="1"/>
</dbReference>
<dbReference type="SUPFAM" id="SSF51569">
    <property type="entry name" value="Aldolase"/>
    <property type="match status" value="1"/>
</dbReference>
<evidence type="ECO:0000256" key="12">
    <source>
        <dbReference type="RuleBase" id="RU365019"/>
    </source>
</evidence>
<evidence type="ECO:0000256" key="3">
    <source>
        <dbReference type="ARBA" id="ARBA00004714"/>
    </source>
</evidence>
<dbReference type="GO" id="GO:0006096">
    <property type="term" value="P:glycolytic process"/>
    <property type="evidence" value="ECO:0007669"/>
    <property type="project" value="UniProtKB-UniPathway"/>
</dbReference>
<feature type="binding site" evidence="11">
    <location>
        <position position="142"/>
    </location>
    <ligand>
        <name>Zn(2+)</name>
        <dbReference type="ChEBI" id="CHEBI:29105"/>
        <label>2</label>
    </ligand>
</feature>
<dbReference type="PANTHER" id="PTHR30304">
    <property type="entry name" value="D-TAGATOSE-1,6-BISPHOSPHATE ALDOLASE"/>
    <property type="match status" value="1"/>
</dbReference>
<evidence type="ECO:0000256" key="7">
    <source>
        <dbReference type="ARBA" id="ARBA00023152"/>
    </source>
</evidence>
<dbReference type="OrthoDB" id="9803995at2"/>
<sequence length="354" mass="38716">MPLVSMRQLLDHAAENGYGLPAFNVNNLEQVTAIMEAANEVGSPVIMQASAGARKYAGEAFLRHLIEAAVEAYPHIPVVMHQDHGQSPAVCMAAIKSGFTSVMMDGSLMEDGKSVASYEYNVEVSRKVVEFSHSIGVTVEAELGVLGSLETMKGDKEDGHGAEGTMTREQLLTDVNQAADFVKLTQCDALAIAIGTSHGAYKFSRKPTGDILAIERIKEIHQRIPNTHLVMHGSSSVPQELLAEIREFGGDMKETYGVPVEEIQEGIKHGVRKINIDTDIRLAMTGAIRRFFIENPSKFDPREYLKPAREAAKKVVKSRMLAFGCEGQAAKIQPIPLEKIAEKYKKGELSQIVQ</sequence>
<comment type="similarity">
    <text evidence="4 12">Belongs to the class II fructose-bisphosphate aldolase family.</text>
</comment>